<dbReference type="PANTHER" id="PTHR37953">
    <property type="entry name" value="UPF0127 PROTEIN MJ1496"/>
    <property type="match status" value="1"/>
</dbReference>
<dbReference type="Gene3D" id="2.60.120.1140">
    <property type="entry name" value="Protein of unknown function DUF192"/>
    <property type="match status" value="1"/>
</dbReference>
<gene>
    <name evidence="1" type="ORF">ISQ64_04640</name>
</gene>
<evidence type="ECO:0000313" key="2">
    <source>
        <dbReference type="Proteomes" id="UP000711391"/>
    </source>
</evidence>
<dbReference type="EMBL" id="JADHQD010000040">
    <property type="protein sequence ID" value="MBL6818672.1"/>
    <property type="molecule type" value="Genomic_DNA"/>
</dbReference>
<dbReference type="AlphaFoldDB" id="A0A937IH62"/>
<protein>
    <submittedName>
        <fullName evidence="1">DUF192 domain-containing protein</fullName>
    </submittedName>
</protein>
<organism evidence="1 2">
    <name type="scientific">SAR86 cluster bacterium</name>
    <dbReference type="NCBI Taxonomy" id="2030880"/>
    <lineage>
        <taxon>Bacteria</taxon>
        <taxon>Pseudomonadati</taxon>
        <taxon>Pseudomonadota</taxon>
        <taxon>Gammaproteobacteria</taxon>
        <taxon>SAR86 cluster</taxon>
    </lineage>
</organism>
<dbReference type="Proteomes" id="UP000711391">
    <property type="component" value="Unassembled WGS sequence"/>
</dbReference>
<sequence length="149" mass="17065">MSKPSAHSALKLLSFSFLIFFNISAESKNFIFLEKYLSQIEIVSDLQDRKTGLMNRESLPDDSGMIFVWDRNKVQCMWMKNTSIPLSVAYIEDTGEIIDIYDMVPLSMKSVCSRKPALYALEVNQGWFEKNELYVGDFINISSVIQNAN</sequence>
<name>A0A937IH62_9GAMM</name>
<dbReference type="Pfam" id="PF02643">
    <property type="entry name" value="DUF192"/>
    <property type="match status" value="1"/>
</dbReference>
<comment type="caution">
    <text evidence="1">The sequence shown here is derived from an EMBL/GenBank/DDBJ whole genome shotgun (WGS) entry which is preliminary data.</text>
</comment>
<dbReference type="InterPro" id="IPR038695">
    <property type="entry name" value="Saro_0823-like_sf"/>
</dbReference>
<reference evidence="1" key="1">
    <citation type="submission" date="2020-10" db="EMBL/GenBank/DDBJ databases">
        <title>Microbiome of the Black Sea water column analyzed by genome centric metagenomics.</title>
        <authorList>
            <person name="Cabello-Yeves P.J."/>
            <person name="Callieri C."/>
            <person name="Picazo A."/>
            <person name="Mehrshad M."/>
            <person name="Haro-Moreno J.M."/>
            <person name="Roda-Garcia J."/>
            <person name="Dzembekova N."/>
            <person name="Slabakova V."/>
            <person name="Slabakova N."/>
            <person name="Moncheva S."/>
            <person name="Rodriguez-Valera F."/>
        </authorList>
    </citation>
    <scope>NUCLEOTIDE SEQUENCE</scope>
    <source>
        <strain evidence="1">BS307-5m-G50</strain>
    </source>
</reference>
<dbReference type="PANTHER" id="PTHR37953:SF1">
    <property type="entry name" value="UPF0127 PROTEIN MJ1496"/>
    <property type="match status" value="1"/>
</dbReference>
<accession>A0A937IH62</accession>
<proteinExistence type="predicted"/>
<dbReference type="InterPro" id="IPR003795">
    <property type="entry name" value="DUF192"/>
</dbReference>
<evidence type="ECO:0000313" key="1">
    <source>
        <dbReference type="EMBL" id="MBL6818672.1"/>
    </source>
</evidence>